<gene>
    <name evidence="2" type="ORF">M406DRAFT_107135</name>
</gene>
<evidence type="ECO:0000313" key="3">
    <source>
        <dbReference type="Proteomes" id="UP000803844"/>
    </source>
</evidence>
<name>A0A9P5CPA2_CRYP1</name>
<sequence>MRYSSALTAMCLASSAWSAAINKPRQDTVISTISTAIASVEGLVTGFSDAFNGLVSAVGNTVNDQTTAVETAQAVFSGNIGALINGLNGAAAAISSATLKAGGNTAAAIAGFTQAEVDQLNSDLSTVQSALSGISINVVSVGLIESQLGAAYQSELQALGNSIITLTTPLLTFSQSATSALLNNPVISVTALQNTINSLSTVVNRFTSSLGLGSVFQTVGGVVGTVAGAAGSTVGTVGSTVGSTLGSTVGAGQAVGSGVGSTVGTVGSGVGSTVGTVGSGVTAGVGAIGSGVGGLLGGL</sequence>
<keyword evidence="1" id="KW-0732">Signal</keyword>
<keyword evidence="3" id="KW-1185">Reference proteome</keyword>
<dbReference type="RefSeq" id="XP_040775741.1">
    <property type="nucleotide sequence ID" value="XM_040915223.1"/>
</dbReference>
<comment type="caution">
    <text evidence="2">The sequence shown here is derived from an EMBL/GenBank/DDBJ whole genome shotgun (WGS) entry which is preliminary data.</text>
</comment>
<evidence type="ECO:0000313" key="2">
    <source>
        <dbReference type="EMBL" id="KAF3764780.1"/>
    </source>
</evidence>
<dbReference type="Proteomes" id="UP000803844">
    <property type="component" value="Unassembled WGS sequence"/>
</dbReference>
<dbReference type="EMBL" id="MU032348">
    <property type="protein sequence ID" value="KAF3764780.1"/>
    <property type="molecule type" value="Genomic_DNA"/>
</dbReference>
<dbReference type="AlphaFoldDB" id="A0A9P5CPA2"/>
<evidence type="ECO:0000256" key="1">
    <source>
        <dbReference type="SAM" id="SignalP"/>
    </source>
</evidence>
<feature type="signal peptide" evidence="1">
    <location>
        <begin position="1"/>
        <end position="18"/>
    </location>
</feature>
<proteinExistence type="predicted"/>
<reference evidence="2" key="1">
    <citation type="journal article" date="2020" name="Phytopathology">
        <title>Genome sequence of the chestnut blight fungus Cryphonectria parasitica EP155: A fundamental resource for an archetypical invasive plant pathogen.</title>
        <authorList>
            <person name="Crouch J.A."/>
            <person name="Dawe A."/>
            <person name="Aerts A."/>
            <person name="Barry K."/>
            <person name="Churchill A.C.L."/>
            <person name="Grimwood J."/>
            <person name="Hillman B."/>
            <person name="Milgroom M.G."/>
            <person name="Pangilinan J."/>
            <person name="Smith M."/>
            <person name="Salamov A."/>
            <person name="Schmutz J."/>
            <person name="Yadav J."/>
            <person name="Grigoriev I.V."/>
            <person name="Nuss D."/>
        </authorList>
    </citation>
    <scope>NUCLEOTIDE SEQUENCE</scope>
    <source>
        <strain evidence="2">EP155</strain>
    </source>
</reference>
<dbReference type="GeneID" id="63832352"/>
<organism evidence="2 3">
    <name type="scientific">Cryphonectria parasitica (strain ATCC 38755 / EP155)</name>
    <dbReference type="NCBI Taxonomy" id="660469"/>
    <lineage>
        <taxon>Eukaryota</taxon>
        <taxon>Fungi</taxon>
        <taxon>Dikarya</taxon>
        <taxon>Ascomycota</taxon>
        <taxon>Pezizomycotina</taxon>
        <taxon>Sordariomycetes</taxon>
        <taxon>Sordariomycetidae</taxon>
        <taxon>Diaporthales</taxon>
        <taxon>Cryphonectriaceae</taxon>
        <taxon>Cryphonectria-Endothia species complex</taxon>
        <taxon>Cryphonectria</taxon>
    </lineage>
</organism>
<protein>
    <submittedName>
        <fullName evidence="2">Uncharacterized protein</fullName>
    </submittedName>
</protein>
<feature type="chain" id="PRO_5040430578" evidence="1">
    <location>
        <begin position="19"/>
        <end position="299"/>
    </location>
</feature>
<dbReference type="OrthoDB" id="10622591at2759"/>
<accession>A0A9P5CPA2</accession>